<reference evidence="3 4" key="1">
    <citation type="journal article" date="2019" name="Int. J. Syst. Evol. Microbiol.">
        <title>The Global Catalogue of Microorganisms (GCM) 10K type strain sequencing project: providing services to taxonomists for standard genome sequencing and annotation.</title>
        <authorList>
            <consortium name="The Broad Institute Genomics Platform"/>
            <consortium name="The Broad Institute Genome Sequencing Center for Infectious Disease"/>
            <person name="Wu L."/>
            <person name="Ma J."/>
        </authorList>
    </citation>
    <scope>NUCLEOTIDE SEQUENCE [LARGE SCALE GENOMIC DNA]</scope>
    <source>
        <strain evidence="3 4">JCM 14559</strain>
    </source>
</reference>
<evidence type="ECO:0000313" key="3">
    <source>
        <dbReference type="EMBL" id="GAA2089370.1"/>
    </source>
</evidence>
<sequence length="204" mass="21353">MAHTPSMSHSADTPDNSVPPVTAGRPPELLPVGGGAHLRRRTLADAAALNAAVNANLAHLSPWMPWAQHAPTLAESEQLSVRGEAAWERGTDFLYLLGLDADPAVVIGAFGLHSRLGPGALEVGYWVHHEHTGRGLATAAARALTGAALALPGINRAEIHCDESNAASAAVPRKLGYVLDRIDQEAPIAPAETGRKMIWVTSGL</sequence>
<evidence type="ECO:0000313" key="4">
    <source>
        <dbReference type="Proteomes" id="UP001500897"/>
    </source>
</evidence>
<dbReference type="PANTHER" id="PTHR43441:SF3">
    <property type="entry name" value="ACETYLTRANSFERASE"/>
    <property type="match status" value="1"/>
</dbReference>
<dbReference type="Pfam" id="PF13302">
    <property type="entry name" value="Acetyltransf_3"/>
    <property type="match status" value="1"/>
</dbReference>
<dbReference type="PROSITE" id="PS51186">
    <property type="entry name" value="GNAT"/>
    <property type="match status" value="1"/>
</dbReference>
<gene>
    <name evidence="3" type="ORF">GCM10009759_12210</name>
</gene>
<dbReference type="Proteomes" id="UP001500897">
    <property type="component" value="Unassembled WGS sequence"/>
</dbReference>
<accession>A0ABN2WCR0</accession>
<protein>
    <submittedName>
        <fullName evidence="3">GNAT family N-acetyltransferase</fullName>
    </submittedName>
</protein>
<comment type="caution">
    <text evidence="3">The sequence shown here is derived from an EMBL/GenBank/DDBJ whole genome shotgun (WGS) entry which is preliminary data.</text>
</comment>
<name>A0ABN2WCR0_9ACTN</name>
<dbReference type="PANTHER" id="PTHR43441">
    <property type="entry name" value="RIBOSOMAL-PROTEIN-SERINE ACETYLTRANSFERASE"/>
    <property type="match status" value="1"/>
</dbReference>
<dbReference type="SUPFAM" id="SSF55729">
    <property type="entry name" value="Acyl-CoA N-acyltransferases (Nat)"/>
    <property type="match status" value="1"/>
</dbReference>
<keyword evidence="4" id="KW-1185">Reference proteome</keyword>
<dbReference type="Gene3D" id="3.40.630.30">
    <property type="match status" value="1"/>
</dbReference>
<evidence type="ECO:0000256" key="1">
    <source>
        <dbReference type="SAM" id="MobiDB-lite"/>
    </source>
</evidence>
<dbReference type="InterPro" id="IPR016181">
    <property type="entry name" value="Acyl_CoA_acyltransferase"/>
</dbReference>
<dbReference type="InterPro" id="IPR051908">
    <property type="entry name" value="Ribosomal_N-acetyltransferase"/>
</dbReference>
<feature type="region of interest" description="Disordered" evidence="1">
    <location>
        <begin position="1"/>
        <end position="34"/>
    </location>
</feature>
<feature type="domain" description="N-acetyltransferase" evidence="2">
    <location>
        <begin position="36"/>
        <end position="199"/>
    </location>
</feature>
<feature type="compositionally biased region" description="Polar residues" evidence="1">
    <location>
        <begin position="1"/>
        <end position="16"/>
    </location>
</feature>
<organism evidence="3 4">
    <name type="scientific">Kitasatospora saccharophila</name>
    <dbReference type="NCBI Taxonomy" id="407973"/>
    <lineage>
        <taxon>Bacteria</taxon>
        <taxon>Bacillati</taxon>
        <taxon>Actinomycetota</taxon>
        <taxon>Actinomycetes</taxon>
        <taxon>Kitasatosporales</taxon>
        <taxon>Streptomycetaceae</taxon>
        <taxon>Kitasatospora</taxon>
    </lineage>
</organism>
<proteinExistence type="predicted"/>
<dbReference type="EMBL" id="BAAANS010000005">
    <property type="protein sequence ID" value="GAA2089370.1"/>
    <property type="molecule type" value="Genomic_DNA"/>
</dbReference>
<dbReference type="InterPro" id="IPR000182">
    <property type="entry name" value="GNAT_dom"/>
</dbReference>
<evidence type="ECO:0000259" key="2">
    <source>
        <dbReference type="PROSITE" id="PS51186"/>
    </source>
</evidence>